<sequence>MTKRPPGLNTDTAHLASPRSLIILLPSLSTFVYSSSLFFFSSTPSFKTFRSFLQNITFSLISRFLENLIQNPVKMKFFAAFTLLVAAGVTAQDKNCEANYIVDRCLKTETAKADACDKTDYNCLCAAYQAVATYVQPPPPNHSPKS</sequence>
<evidence type="ECO:0000313" key="2">
    <source>
        <dbReference type="Proteomes" id="UP001148737"/>
    </source>
</evidence>
<keyword evidence="2" id="KW-1185">Reference proteome</keyword>
<dbReference type="EMBL" id="JANAKD010000047">
    <property type="protein sequence ID" value="KAJ3498509.1"/>
    <property type="molecule type" value="Genomic_DNA"/>
</dbReference>
<organism evidence="1 2">
    <name type="scientific">Lecanicillium saksenae</name>
    <dbReference type="NCBI Taxonomy" id="468837"/>
    <lineage>
        <taxon>Eukaryota</taxon>
        <taxon>Fungi</taxon>
        <taxon>Dikarya</taxon>
        <taxon>Ascomycota</taxon>
        <taxon>Pezizomycotina</taxon>
        <taxon>Sordariomycetes</taxon>
        <taxon>Hypocreomycetidae</taxon>
        <taxon>Hypocreales</taxon>
        <taxon>Cordycipitaceae</taxon>
        <taxon>Lecanicillium</taxon>
    </lineage>
</organism>
<comment type="caution">
    <text evidence="1">The sequence shown here is derived from an EMBL/GenBank/DDBJ whole genome shotgun (WGS) entry which is preliminary data.</text>
</comment>
<accession>A0ACC1R6S0</accession>
<dbReference type="Proteomes" id="UP001148737">
    <property type="component" value="Unassembled WGS sequence"/>
</dbReference>
<evidence type="ECO:0000313" key="1">
    <source>
        <dbReference type="EMBL" id="KAJ3498509.1"/>
    </source>
</evidence>
<gene>
    <name evidence="1" type="ORF">NLG97_g1060</name>
</gene>
<proteinExistence type="predicted"/>
<protein>
    <submittedName>
        <fullName evidence="1">Uncharacterized protein</fullName>
    </submittedName>
</protein>
<name>A0ACC1R6S0_9HYPO</name>
<reference evidence="1" key="1">
    <citation type="submission" date="2022-07" db="EMBL/GenBank/DDBJ databases">
        <title>Genome Sequence of Lecanicillium saksenae.</title>
        <authorList>
            <person name="Buettner E."/>
        </authorList>
    </citation>
    <scope>NUCLEOTIDE SEQUENCE</scope>
    <source>
        <strain evidence="1">VT-O1</strain>
    </source>
</reference>